<feature type="region of interest" description="Disordered" evidence="1">
    <location>
        <begin position="134"/>
        <end position="155"/>
    </location>
</feature>
<dbReference type="Pfam" id="PF03364">
    <property type="entry name" value="Polyketide_cyc"/>
    <property type="match status" value="1"/>
</dbReference>
<name>A0A919SHN5_9ACTN</name>
<evidence type="ECO:0000313" key="4">
    <source>
        <dbReference type="Proteomes" id="UP000681340"/>
    </source>
</evidence>
<comment type="caution">
    <text evidence="3">The sequence shown here is derived from an EMBL/GenBank/DDBJ whole genome shotgun (WGS) entry which is preliminary data.</text>
</comment>
<dbReference type="EMBL" id="BOQL01000039">
    <property type="protein sequence ID" value="GIM72080.1"/>
    <property type="molecule type" value="Genomic_DNA"/>
</dbReference>
<dbReference type="Proteomes" id="UP000681340">
    <property type="component" value="Unassembled WGS sequence"/>
</dbReference>
<dbReference type="InterPro" id="IPR047137">
    <property type="entry name" value="ORF3"/>
</dbReference>
<evidence type="ECO:0000313" key="3">
    <source>
        <dbReference type="EMBL" id="GIM72080.1"/>
    </source>
</evidence>
<feature type="domain" description="Coenzyme Q-binding protein COQ10 START" evidence="2">
    <location>
        <begin position="164"/>
        <end position="287"/>
    </location>
</feature>
<dbReference type="AlphaFoldDB" id="A0A919SHN5"/>
<dbReference type="SUPFAM" id="SSF55961">
    <property type="entry name" value="Bet v1-like"/>
    <property type="match status" value="1"/>
</dbReference>
<sequence length="334" mass="36158">MTQLATRESEAQQDEVQRRGRGLGWMSLGLGVAQLAAPDTVRRISGVDDSATSRTVVPLVGARELVHAAGLLTSRRKNVWAWTRVAGDAMDLTALAMAIAHRDGHRRRRLLAVTGAIAGITALDLLTAVRATQTSKTGSAPTARSARREREGGSMDLTATTTIRRPASEVYAFWRDLENLPTFMAHLEQVRTTGDRTSHWSAAAPFGSSVEWDAEITDETPGEKIAWRSTGDAKVPNAGTVRFLPAPDGVSTEVHVVLVYDIPGGAVGKAVAKYFGEEPHQQLDDDLRRLKQVLETGEVVRSDGAPWGKRARKEFPQRPAQPLSDAELEKGADA</sequence>
<dbReference type="InterPro" id="IPR005031">
    <property type="entry name" value="COQ10_START"/>
</dbReference>
<protein>
    <recommendedName>
        <fullName evidence="2">Coenzyme Q-binding protein COQ10 START domain-containing protein</fullName>
    </recommendedName>
</protein>
<accession>A0A919SHN5</accession>
<dbReference type="PANTHER" id="PTHR33824">
    <property type="entry name" value="POLYKETIDE CYCLASE/DEHYDRASE AND LIPID TRANSPORT SUPERFAMILY PROTEIN"/>
    <property type="match status" value="1"/>
</dbReference>
<evidence type="ECO:0000256" key="1">
    <source>
        <dbReference type="SAM" id="MobiDB-lite"/>
    </source>
</evidence>
<dbReference type="PANTHER" id="PTHR33824:SF7">
    <property type="entry name" value="POLYKETIDE CYCLASE_DEHYDRASE AND LIPID TRANSPORT SUPERFAMILY PROTEIN"/>
    <property type="match status" value="1"/>
</dbReference>
<dbReference type="InterPro" id="IPR023393">
    <property type="entry name" value="START-like_dom_sf"/>
</dbReference>
<organism evidence="3 4">
    <name type="scientific">Actinoplanes auranticolor</name>
    <dbReference type="NCBI Taxonomy" id="47988"/>
    <lineage>
        <taxon>Bacteria</taxon>
        <taxon>Bacillati</taxon>
        <taxon>Actinomycetota</taxon>
        <taxon>Actinomycetes</taxon>
        <taxon>Micromonosporales</taxon>
        <taxon>Micromonosporaceae</taxon>
        <taxon>Actinoplanes</taxon>
    </lineage>
</organism>
<evidence type="ECO:0000259" key="2">
    <source>
        <dbReference type="Pfam" id="PF03364"/>
    </source>
</evidence>
<dbReference type="Gene3D" id="3.30.530.20">
    <property type="match status" value="1"/>
</dbReference>
<dbReference type="CDD" id="cd07817">
    <property type="entry name" value="SRPBCC_8"/>
    <property type="match status" value="1"/>
</dbReference>
<feature type="region of interest" description="Disordered" evidence="1">
    <location>
        <begin position="301"/>
        <end position="334"/>
    </location>
</feature>
<proteinExistence type="predicted"/>
<reference evidence="3" key="1">
    <citation type="submission" date="2021-03" db="EMBL/GenBank/DDBJ databases">
        <title>Whole genome shotgun sequence of Actinoplanes auranticolor NBRC 12245.</title>
        <authorList>
            <person name="Komaki H."/>
            <person name="Tamura T."/>
        </authorList>
    </citation>
    <scope>NUCLEOTIDE SEQUENCE</scope>
    <source>
        <strain evidence="3">NBRC 12245</strain>
    </source>
</reference>
<keyword evidence="4" id="KW-1185">Reference proteome</keyword>
<gene>
    <name evidence="3" type="ORF">Aau02nite_49110</name>
</gene>